<dbReference type="InterPro" id="IPR038573">
    <property type="entry name" value="BrnT_sf"/>
</dbReference>
<dbReference type="Proteomes" id="UP001229244">
    <property type="component" value="Unassembled WGS sequence"/>
</dbReference>
<dbReference type="EMBL" id="JAUSUL010000001">
    <property type="protein sequence ID" value="MDQ0314835.1"/>
    <property type="molecule type" value="Genomic_DNA"/>
</dbReference>
<dbReference type="InterPro" id="IPR007460">
    <property type="entry name" value="BrnT_toxin"/>
</dbReference>
<evidence type="ECO:0000313" key="2">
    <source>
        <dbReference type="Proteomes" id="UP001229244"/>
    </source>
</evidence>
<dbReference type="Gene3D" id="3.10.450.530">
    <property type="entry name" value="Ribonuclease toxin, BrnT, of type II toxin-antitoxin system"/>
    <property type="match status" value="1"/>
</dbReference>
<name>A0AAE4ASB0_9HYPH</name>
<proteinExistence type="predicted"/>
<dbReference type="Pfam" id="PF04365">
    <property type="entry name" value="BrnT_toxin"/>
    <property type="match status" value="1"/>
</dbReference>
<dbReference type="AlphaFoldDB" id="A0AAE4ASB0"/>
<sequence length="96" mass="11226">MDTPRTIDFDDAKEAENIAKHGVSFNELADFAFETAMVEVDDRHDYGERREVALGFIGHRLHVLVFTMRDETLRAISLRKANRREMRTYDDHQAED</sequence>
<evidence type="ECO:0000313" key="1">
    <source>
        <dbReference type="EMBL" id="MDQ0314835.1"/>
    </source>
</evidence>
<reference evidence="1" key="1">
    <citation type="submission" date="2023-07" db="EMBL/GenBank/DDBJ databases">
        <title>Genomic Encyclopedia of Type Strains, Phase IV (KMG-IV): sequencing the most valuable type-strain genomes for metagenomic binning, comparative biology and taxonomic classification.</title>
        <authorList>
            <person name="Goeker M."/>
        </authorList>
    </citation>
    <scope>NUCLEOTIDE SEQUENCE</scope>
    <source>
        <strain evidence="1">DSM 21202</strain>
    </source>
</reference>
<gene>
    <name evidence="1" type="ORF">J2S73_001272</name>
</gene>
<accession>A0AAE4ASB0</accession>
<comment type="caution">
    <text evidence="1">The sequence shown here is derived from an EMBL/GenBank/DDBJ whole genome shotgun (WGS) entry which is preliminary data.</text>
</comment>
<dbReference type="RefSeq" id="WP_306884620.1">
    <property type="nucleotide sequence ID" value="NZ_JAUSUL010000001.1"/>
</dbReference>
<protein>
    <submittedName>
        <fullName evidence="1">Uncharacterized DUF497 family protein</fullName>
    </submittedName>
</protein>
<organism evidence="1 2">
    <name type="scientific">Amorphus orientalis</name>
    <dbReference type="NCBI Taxonomy" id="649198"/>
    <lineage>
        <taxon>Bacteria</taxon>
        <taxon>Pseudomonadati</taxon>
        <taxon>Pseudomonadota</taxon>
        <taxon>Alphaproteobacteria</taxon>
        <taxon>Hyphomicrobiales</taxon>
        <taxon>Amorphaceae</taxon>
        <taxon>Amorphus</taxon>
    </lineage>
</organism>
<keyword evidence="2" id="KW-1185">Reference proteome</keyword>